<keyword evidence="2" id="KW-1185">Reference proteome</keyword>
<name>A0ABN6SZX7_9MOLU</name>
<evidence type="ECO:0000313" key="2">
    <source>
        <dbReference type="Proteomes" id="UP001163387"/>
    </source>
</evidence>
<reference evidence="1 2" key="1">
    <citation type="journal article" date="2022" name="Front. Microbiol.">
        <title>Male-killing mechanisms vary between Spiroplasma species.</title>
        <authorList>
            <person name="Arai H."/>
            <person name="Inoue M."/>
            <person name="Kageyama D."/>
        </authorList>
    </citation>
    <scope>NUCLEOTIDE SEQUENCE [LARGE SCALE GENOMIC DNA]</scope>
    <source>
        <strain evidence="2">sHm</strain>
    </source>
</reference>
<proteinExistence type="predicted"/>
<dbReference type="EMBL" id="AP026933">
    <property type="protein sequence ID" value="BDT02589.1"/>
    <property type="molecule type" value="Genomic_DNA"/>
</dbReference>
<evidence type="ECO:0000313" key="1">
    <source>
        <dbReference type="EMBL" id="BDT02589.1"/>
    </source>
</evidence>
<gene>
    <name evidence="1" type="ORF">SHM_02350</name>
</gene>
<organism evidence="1 2">
    <name type="scientific">Spiroplasma ixodetis</name>
    <dbReference type="NCBI Taxonomy" id="2141"/>
    <lineage>
        <taxon>Bacteria</taxon>
        <taxon>Bacillati</taxon>
        <taxon>Mycoplasmatota</taxon>
        <taxon>Mollicutes</taxon>
        <taxon>Entomoplasmatales</taxon>
        <taxon>Spiroplasmataceae</taxon>
        <taxon>Spiroplasma</taxon>
    </lineage>
</organism>
<dbReference type="Proteomes" id="UP001163387">
    <property type="component" value="Chromosome"/>
</dbReference>
<sequence>MWGEVRKIIKEQPVFKEIINTGGKPQTIITNQPISIKSTLLDYKKKNNL</sequence>
<dbReference type="RefSeq" id="WP_281748904.1">
    <property type="nucleotide sequence ID" value="NZ_AP026933.1"/>
</dbReference>
<accession>A0ABN6SZX7</accession>
<protein>
    <submittedName>
        <fullName evidence="1">Uncharacterized protein</fullName>
    </submittedName>
</protein>